<dbReference type="InterPro" id="IPR017981">
    <property type="entry name" value="GPCR_2-like_7TM"/>
</dbReference>
<evidence type="ECO:0000256" key="3">
    <source>
        <dbReference type="ARBA" id="ARBA00022989"/>
    </source>
</evidence>
<dbReference type="Gene3D" id="1.20.1070.10">
    <property type="entry name" value="Rhodopsin 7-helix transmembrane proteins"/>
    <property type="match status" value="1"/>
</dbReference>
<gene>
    <name evidence="7" type="ORF">MAR_010290</name>
</gene>
<accession>A0ABY7E4K2</accession>
<protein>
    <recommendedName>
        <fullName evidence="6">G-protein coupled receptors family 2 profile 2 domain-containing protein</fullName>
    </recommendedName>
</protein>
<dbReference type="PROSITE" id="PS50261">
    <property type="entry name" value="G_PROTEIN_RECEP_F2_4"/>
    <property type="match status" value="1"/>
</dbReference>
<feature type="domain" description="G-protein coupled receptors family 2 profile 2" evidence="6">
    <location>
        <begin position="1"/>
        <end position="124"/>
    </location>
</feature>
<evidence type="ECO:0000256" key="2">
    <source>
        <dbReference type="ARBA" id="ARBA00022692"/>
    </source>
</evidence>
<organism evidence="7 8">
    <name type="scientific">Mya arenaria</name>
    <name type="common">Soft-shell clam</name>
    <dbReference type="NCBI Taxonomy" id="6604"/>
    <lineage>
        <taxon>Eukaryota</taxon>
        <taxon>Metazoa</taxon>
        <taxon>Spiralia</taxon>
        <taxon>Lophotrochozoa</taxon>
        <taxon>Mollusca</taxon>
        <taxon>Bivalvia</taxon>
        <taxon>Autobranchia</taxon>
        <taxon>Heteroconchia</taxon>
        <taxon>Euheterodonta</taxon>
        <taxon>Imparidentia</taxon>
        <taxon>Neoheterodontei</taxon>
        <taxon>Myida</taxon>
        <taxon>Myoidea</taxon>
        <taxon>Myidae</taxon>
        <taxon>Mya</taxon>
    </lineage>
</organism>
<comment type="subcellular location">
    <subcellularLocation>
        <location evidence="1">Membrane</location>
        <topology evidence="1">Multi-pass membrane protein</topology>
    </subcellularLocation>
</comment>
<feature type="transmembrane region" description="Helical" evidence="5">
    <location>
        <begin position="69"/>
        <end position="87"/>
    </location>
</feature>
<evidence type="ECO:0000256" key="1">
    <source>
        <dbReference type="ARBA" id="ARBA00004141"/>
    </source>
</evidence>
<name>A0ABY7E4K2_MYAAR</name>
<dbReference type="PANTHER" id="PTHR15177">
    <property type="entry name" value="G-PROTEIN COUPLED RECEPTOR 143"/>
    <property type="match status" value="1"/>
</dbReference>
<dbReference type="EMBL" id="CP111015">
    <property type="protein sequence ID" value="WAR03732.1"/>
    <property type="molecule type" value="Genomic_DNA"/>
</dbReference>
<keyword evidence="2 5" id="KW-0812">Transmembrane</keyword>
<keyword evidence="8" id="KW-1185">Reference proteome</keyword>
<keyword evidence="3 5" id="KW-1133">Transmembrane helix</keyword>
<evidence type="ECO:0000256" key="4">
    <source>
        <dbReference type="ARBA" id="ARBA00023136"/>
    </source>
</evidence>
<sequence length="210" mass="23503">MEKKGAMDSSEKKLAVIKVWVQYFFTCAVFWHVVYGVETFLTSKGKKSTTVCINVQSCPTSSTSFMKHFLGWAVPAALCSIIAFLGYRPSNSSCGASEQSVRAVMYVMFLCPVVLAIITMVSFFCRASREGEYSLTARRSLIRRYGRFTPLERATVENLQVKFAIISLAFCVGWVPNVLNGIFINVLDERSSDVILVFLVLEVQKLPCFP</sequence>
<evidence type="ECO:0000313" key="8">
    <source>
        <dbReference type="Proteomes" id="UP001164746"/>
    </source>
</evidence>
<dbReference type="InterPro" id="IPR001414">
    <property type="entry name" value="GPR143"/>
</dbReference>
<reference evidence="7" key="1">
    <citation type="submission" date="2022-11" db="EMBL/GenBank/DDBJ databases">
        <title>Centuries of genome instability and evolution in soft-shell clam transmissible cancer (bioRxiv).</title>
        <authorList>
            <person name="Hart S.F.M."/>
            <person name="Yonemitsu M.A."/>
            <person name="Giersch R.M."/>
            <person name="Beal B.F."/>
            <person name="Arriagada G."/>
            <person name="Davis B.W."/>
            <person name="Ostrander E.A."/>
            <person name="Goff S.P."/>
            <person name="Metzger M.J."/>
        </authorList>
    </citation>
    <scope>NUCLEOTIDE SEQUENCE</scope>
    <source>
        <strain evidence="7">MELC-2E11</strain>
        <tissue evidence="7">Siphon/mantle</tissue>
    </source>
</reference>
<dbReference type="PANTHER" id="PTHR15177:SF2">
    <property type="entry name" value="G-PROTEIN COUPLED RECEPTOR 143"/>
    <property type="match status" value="1"/>
</dbReference>
<feature type="transmembrane region" description="Helical" evidence="5">
    <location>
        <begin position="20"/>
        <end position="37"/>
    </location>
</feature>
<evidence type="ECO:0000259" key="6">
    <source>
        <dbReference type="PROSITE" id="PS50261"/>
    </source>
</evidence>
<proteinExistence type="predicted"/>
<dbReference type="Pfam" id="PF02101">
    <property type="entry name" value="Ocular_alb"/>
    <property type="match status" value="1"/>
</dbReference>
<dbReference type="Proteomes" id="UP001164746">
    <property type="component" value="Chromosome 4"/>
</dbReference>
<evidence type="ECO:0000256" key="5">
    <source>
        <dbReference type="SAM" id="Phobius"/>
    </source>
</evidence>
<evidence type="ECO:0000313" key="7">
    <source>
        <dbReference type="EMBL" id="WAR03732.1"/>
    </source>
</evidence>
<feature type="transmembrane region" description="Helical" evidence="5">
    <location>
        <begin position="103"/>
        <end position="125"/>
    </location>
</feature>
<keyword evidence="4 5" id="KW-0472">Membrane</keyword>